<dbReference type="RefSeq" id="WP_085518397.1">
    <property type="nucleotide sequence ID" value="NZ_FXAW01000007.1"/>
</dbReference>
<proteinExistence type="predicted"/>
<keyword evidence="3" id="KW-0413">Isomerase</keyword>
<gene>
    <name evidence="5" type="ORF">SAMN05661096_03262</name>
</gene>
<evidence type="ECO:0000259" key="4">
    <source>
        <dbReference type="Pfam" id="PF01168"/>
    </source>
</evidence>
<evidence type="ECO:0000256" key="3">
    <source>
        <dbReference type="ARBA" id="ARBA00023235"/>
    </source>
</evidence>
<dbReference type="OrthoDB" id="504078at2"/>
<dbReference type="PANTHER" id="PTHR30511">
    <property type="entry name" value="ALANINE RACEMASE"/>
    <property type="match status" value="1"/>
</dbReference>
<dbReference type="InterPro" id="IPR001608">
    <property type="entry name" value="Ala_racemase_N"/>
</dbReference>
<name>A0A1X7KZM1_9BACT</name>
<dbReference type="GO" id="GO:0008784">
    <property type="term" value="F:alanine racemase activity"/>
    <property type="evidence" value="ECO:0007669"/>
    <property type="project" value="TreeGrafter"/>
</dbReference>
<dbReference type="InterPro" id="IPR029066">
    <property type="entry name" value="PLP-binding_barrel"/>
</dbReference>
<evidence type="ECO:0000313" key="5">
    <source>
        <dbReference type="EMBL" id="SMG46329.1"/>
    </source>
</evidence>
<protein>
    <submittedName>
        <fullName evidence="5">Predicted amino acid racemase</fullName>
    </submittedName>
</protein>
<dbReference type="STRING" id="1028.SAMN05661096_03262"/>
<dbReference type="PANTHER" id="PTHR30511:SF3">
    <property type="entry name" value="LYSINE RACEMASE"/>
    <property type="match status" value="1"/>
</dbReference>
<dbReference type="GO" id="GO:0005829">
    <property type="term" value="C:cytosol"/>
    <property type="evidence" value="ECO:0007669"/>
    <property type="project" value="TreeGrafter"/>
</dbReference>
<dbReference type="AlphaFoldDB" id="A0A1X7KZM1"/>
<evidence type="ECO:0000256" key="2">
    <source>
        <dbReference type="ARBA" id="ARBA00022898"/>
    </source>
</evidence>
<dbReference type="GO" id="GO:0030170">
    <property type="term" value="F:pyridoxal phosphate binding"/>
    <property type="evidence" value="ECO:0007669"/>
    <property type="project" value="TreeGrafter"/>
</dbReference>
<comment type="cofactor">
    <cofactor evidence="1">
        <name>pyridoxal 5'-phosphate</name>
        <dbReference type="ChEBI" id="CHEBI:597326"/>
    </cofactor>
</comment>
<reference evidence="6" key="1">
    <citation type="submission" date="2017-04" db="EMBL/GenBank/DDBJ databases">
        <authorList>
            <person name="Varghese N."/>
            <person name="Submissions S."/>
        </authorList>
    </citation>
    <scope>NUCLEOTIDE SEQUENCE [LARGE SCALE GENOMIC DNA]</scope>
    <source>
        <strain evidence="6">DSM 4125</strain>
    </source>
</reference>
<dbReference type="Gene3D" id="3.20.20.10">
    <property type="entry name" value="Alanine racemase"/>
    <property type="match status" value="1"/>
</dbReference>
<keyword evidence="2" id="KW-0663">Pyridoxal phosphate</keyword>
<dbReference type="Proteomes" id="UP000193804">
    <property type="component" value="Unassembled WGS sequence"/>
</dbReference>
<accession>A0A1X7KZM1</accession>
<dbReference type="SUPFAM" id="SSF51419">
    <property type="entry name" value="PLP-binding barrel"/>
    <property type="match status" value="1"/>
</dbReference>
<dbReference type="Pfam" id="PF01168">
    <property type="entry name" value="Ala_racemase_N"/>
    <property type="match status" value="1"/>
</dbReference>
<sequence length="356" mass="40488">MAFLKLYKDKLKHNFDFLHKLFTENNLDWGAVTKLFCGNELYLKEVINLGFREIHDSRIKNLQKVKEIDSTVKTCYIKPPAKRSIPDIVRYADMSMNTEYYTLKLLSDEAVRQNKTHKVIIMVETGDLREGVMGDHLIDFYAKVFELPNIQIEGIGTNLNCLHGVLPSQDKLIQLSLYKQIIELKFNRKLPLVSGGTSVTIPLIMNKQIPAGVNHFRIGETLYFGANLFEETTIEGMHDDCLELFTEIIEITEKPKVPMGEMAANPQGETTQIDESLYGETSFRAILDIGVLDIDPKYLILEGYDFEIVGSSSDMIVIDLGDNNMKRKVGDLINFKVKYMGALGILNSNYIEKTVE</sequence>
<organism evidence="5 6">
    <name type="scientific">Marivirga sericea</name>
    <dbReference type="NCBI Taxonomy" id="1028"/>
    <lineage>
        <taxon>Bacteria</taxon>
        <taxon>Pseudomonadati</taxon>
        <taxon>Bacteroidota</taxon>
        <taxon>Cytophagia</taxon>
        <taxon>Cytophagales</taxon>
        <taxon>Marivirgaceae</taxon>
        <taxon>Marivirga</taxon>
    </lineage>
</organism>
<dbReference type="EMBL" id="FXAW01000007">
    <property type="protein sequence ID" value="SMG46329.1"/>
    <property type="molecule type" value="Genomic_DNA"/>
</dbReference>
<evidence type="ECO:0000313" key="6">
    <source>
        <dbReference type="Proteomes" id="UP000193804"/>
    </source>
</evidence>
<keyword evidence="6" id="KW-1185">Reference proteome</keyword>
<dbReference type="InterPro" id="IPR000821">
    <property type="entry name" value="Ala_racemase"/>
</dbReference>
<dbReference type="CDD" id="cd06815">
    <property type="entry name" value="PLPDE_III_AR_like_1"/>
    <property type="match status" value="1"/>
</dbReference>
<feature type="domain" description="Alanine racemase N-terminal" evidence="4">
    <location>
        <begin position="9"/>
        <end position="225"/>
    </location>
</feature>
<evidence type="ECO:0000256" key="1">
    <source>
        <dbReference type="ARBA" id="ARBA00001933"/>
    </source>
</evidence>